<reference evidence="11" key="1">
    <citation type="submission" date="2021-04" db="EMBL/GenBank/DDBJ databases">
        <authorList>
            <consortium name="Wellcome Sanger Institute Data Sharing"/>
        </authorList>
    </citation>
    <scope>NUCLEOTIDE SEQUENCE [LARGE SCALE GENOMIC DNA]</scope>
</reference>
<evidence type="ECO:0000256" key="1">
    <source>
        <dbReference type="ARBA" id="ARBA00004123"/>
    </source>
</evidence>
<dbReference type="PANTHER" id="PTHR12247">
    <property type="entry name" value="POLYCOMB GROUP PROTEIN"/>
    <property type="match status" value="1"/>
</dbReference>
<proteinExistence type="predicted"/>
<evidence type="ECO:0000259" key="9">
    <source>
        <dbReference type="PROSITE" id="PS50105"/>
    </source>
</evidence>
<accession>A0A671WDT7</accession>
<dbReference type="InParanoid" id="A0A671WDT7"/>
<keyword evidence="4" id="KW-0862">Zinc</keyword>
<dbReference type="PROSITE" id="PS51024">
    <property type="entry name" value="ZF_FCS"/>
    <property type="match status" value="1"/>
</dbReference>
<feature type="region of interest" description="Disordered" evidence="8">
    <location>
        <begin position="237"/>
        <end position="270"/>
    </location>
</feature>
<dbReference type="GO" id="GO:0008270">
    <property type="term" value="F:zinc ion binding"/>
    <property type="evidence" value="ECO:0007669"/>
    <property type="project" value="UniProtKB-KW"/>
</dbReference>
<feature type="compositionally biased region" description="Low complexity" evidence="8">
    <location>
        <begin position="667"/>
        <end position="695"/>
    </location>
</feature>
<protein>
    <submittedName>
        <fullName evidence="11">Polyhomeotic homolog 1</fullName>
    </submittedName>
</protein>
<evidence type="ECO:0000256" key="2">
    <source>
        <dbReference type="ARBA" id="ARBA00022723"/>
    </source>
</evidence>
<dbReference type="GO" id="GO:0003682">
    <property type="term" value="F:chromatin binding"/>
    <property type="evidence" value="ECO:0007669"/>
    <property type="project" value="TreeGrafter"/>
</dbReference>
<dbReference type="InterPro" id="IPR012313">
    <property type="entry name" value="Znf_FCS"/>
</dbReference>
<reference evidence="11" key="3">
    <citation type="submission" date="2025-09" db="UniProtKB">
        <authorList>
            <consortium name="Ensembl"/>
        </authorList>
    </citation>
    <scope>IDENTIFICATION</scope>
</reference>
<dbReference type="Gene3D" id="3.30.60.160">
    <property type="match status" value="1"/>
</dbReference>
<dbReference type="GO" id="GO:0042393">
    <property type="term" value="F:histone binding"/>
    <property type="evidence" value="ECO:0007669"/>
    <property type="project" value="TreeGrafter"/>
</dbReference>
<feature type="compositionally biased region" description="Low complexity" evidence="8">
    <location>
        <begin position="172"/>
        <end position="189"/>
    </location>
</feature>
<feature type="region of interest" description="Disordered" evidence="8">
    <location>
        <begin position="596"/>
        <end position="695"/>
    </location>
</feature>
<organism evidence="11 12">
    <name type="scientific">Sparus aurata</name>
    <name type="common">Gilthead sea bream</name>
    <dbReference type="NCBI Taxonomy" id="8175"/>
    <lineage>
        <taxon>Eukaryota</taxon>
        <taxon>Metazoa</taxon>
        <taxon>Chordata</taxon>
        <taxon>Craniata</taxon>
        <taxon>Vertebrata</taxon>
        <taxon>Euteleostomi</taxon>
        <taxon>Actinopterygii</taxon>
        <taxon>Neopterygii</taxon>
        <taxon>Teleostei</taxon>
        <taxon>Neoteleostei</taxon>
        <taxon>Acanthomorphata</taxon>
        <taxon>Eupercaria</taxon>
        <taxon>Spariformes</taxon>
        <taxon>Sparidae</taxon>
        <taxon>Sparus</taxon>
    </lineage>
</organism>
<keyword evidence="5" id="KW-0238">DNA-binding</keyword>
<dbReference type="InterPro" id="IPR050548">
    <property type="entry name" value="PcG_chromatin_remod_factors"/>
</dbReference>
<evidence type="ECO:0000259" key="10">
    <source>
        <dbReference type="PROSITE" id="PS51024"/>
    </source>
</evidence>
<feature type="compositionally biased region" description="Low complexity" evidence="8">
    <location>
        <begin position="625"/>
        <end position="636"/>
    </location>
</feature>
<dbReference type="GeneTree" id="ENSGT00940000165997"/>
<name>A0A671WDT7_SPAAU</name>
<feature type="compositionally biased region" description="Low complexity" evidence="8">
    <location>
        <begin position="237"/>
        <end position="260"/>
    </location>
</feature>
<evidence type="ECO:0000256" key="8">
    <source>
        <dbReference type="SAM" id="MobiDB-lite"/>
    </source>
</evidence>
<dbReference type="GO" id="GO:0045892">
    <property type="term" value="P:negative regulation of DNA-templated transcription"/>
    <property type="evidence" value="ECO:0007669"/>
    <property type="project" value="TreeGrafter"/>
</dbReference>
<dbReference type="Proteomes" id="UP000472265">
    <property type="component" value="Chromosome 17"/>
</dbReference>
<feature type="region of interest" description="Disordered" evidence="8">
    <location>
        <begin position="103"/>
        <end position="122"/>
    </location>
</feature>
<dbReference type="SUPFAM" id="SSF47769">
    <property type="entry name" value="SAM/Pointed domain"/>
    <property type="match status" value="1"/>
</dbReference>
<gene>
    <name evidence="11" type="primary">phc1</name>
</gene>
<dbReference type="FunCoup" id="A0A671WDT7">
    <property type="interactions" value="830"/>
</dbReference>
<dbReference type="GO" id="GO:0003677">
    <property type="term" value="F:DNA binding"/>
    <property type="evidence" value="ECO:0007669"/>
    <property type="project" value="UniProtKB-KW"/>
</dbReference>
<evidence type="ECO:0000256" key="5">
    <source>
        <dbReference type="ARBA" id="ARBA00023125"/>
    </source>
</evidence>
<reference evidence="11" key="2">
    <citation type="submission" date="2025-08" db="UniProtKB">
        <authorList>
            <consortium name="Ensembl"/>
        </authorList>
    </citation>
    <scope>IDENTIFICATION</scope>
</reference>
<dbReference type="Gene3D" id="1.10.150.50">
    <property type="entry name" value="Transcription Factor, Ets-1"/>
    <property type="match status" value="1"/>
</dbReference>
<feature type="domain" description="FCS-type" evidence="10">
    <location>
        <begin position="559"/>
        <end position="586"/>
    </location>
</feature>
<feature type="domain" description="SAM" evidence="9">
    <location>
        <begin position="710"/>
        <end position="773"/>
    </location>
</feature>
<evidence type="ECO:0000256" key="3">
    <source>
        <dbReference type="ARBA" id="ARBA00022771"/>
    </source>
</evidence>
<feature type="compositionally biased region" description="Basic and acidic residues" evidence="8">
    <location>
        <begin position="645"/>
        <end position="654"/>
    </location>
</feature>
<keyword evidence="3 7" id="KW-0863">Zinc-finger</keyword>
<evidence type="ECO:0000313" key="11">
    <source>
        <dbReference type="Ensembl" id="ENSSAUP00010036132.1"/>
    </source>
</evidence>
<dbReference type="AlphaFoldDB" id="A0A671WDT7"/>
<feature type="compositionally biased region" description="Acidic residues" evidence="8">
    <location>
        <begin position="655"/>
        <end position="666"/>
    </location>
</feature>
<keyword evidence="12" id="KW-1185">Reference proteome</keyword>
<evidence type="ECO:0000313" key="12">
    <source>
        <dbReference type="Proteomes" id="UP000472265"/>
    </source>
</evidence>
<dbReference type="OMA" id="TCAKYNV"/>
<feature type="region of interest" description="Disordered" evidence="8">
    <location>
        <begin position="1"/>
        <end position="24"/>
    </location>
</feature>
<sequence length="773" mass="81357">MDAGEDQNTGATNGNPQTGGNSRAPQIAHMSLYERQAVQALQALQRQPNAAQYFQQLMLQQQINSAQLHNLAAVQQATLAASRQSNTPSNSMSQATTTVNLSTTTAGGTMTNPRPHGPATSATTTALNQSVLLGGNSAGQGQMYLRVNRSLRAPLASQLIFMPGGTATATVATVQQQQQQQQQQPQQQQHDVAPTTASAQSDNDQVQNLALHCASRAVAVKSELPERKDVAGFPLGQQQQQQNFAQRTQQQQVQPQQQQQMAKPNFAQQSTANTMTVKTGNQAAMTVTPAASVAPSSTSSPALPLSQLLLSSSAAPVILVPTTNVPTTTQGYSIGSVTQKANINTQTLVVQPLQQASTTADKVPVPIQPKTAQGHRLPVQLPPRHPPPILPAPPGNSQGTPHIPVQLVGARQGLAGNAQAVALAQVRSSTGQETTGNVNAVSSNSAMVRIKPAIGSLKRKSDCDVPNEMAIECSDSTPMKDSAPPLSPAPTKDSAPSVAAAFPSPPTLSLPLPLSRVGLGDNRAPVPQAVVKPQVLTHLIEGFVIQEGAEPFPVSVLLLKCEYCGSLAPASQFRGSKRFCSNTCAKRYNVSCSQHFKTSRGRSGAGPAPPPTPTESTARRRGPSRRSSSNNSCNKLSSRHLPVKCHSESSRSEDVSSDGEGEEDDSPSLSPSSSHSCSRAEHSAPPSDSSAPGSLPIEGANFLSATPAQWSVEEVCRFISSLQGCEELAAQFLSQEIDGQALMLLREDHLISTMNIKLGPALKICASINSLRE</sequence>
<dbReference type="Ensembl" id="ENSSAUT00010038051.1">
    <property type="protein sequence ID" value="ENSSAUP00010036132.1"/>
    <property type="gene ID" value="ENSSAUG00010015281.1"/>
</dbReference>
<dbReference type="InterPro" id="IPR013761">
    <property type="entry name" value="SAM/pointed_sf"/>
</dbReference>
<dbReference type="PANTHER" id="PTHR12247:SF140">
    <property type="entry name" value="POLYHOMEOTIC HOMOLOG 1"/>
    <property type="match status" value="1"/>
</dbReference>
<evidence type="ECO:0000256" key="7">
    <source>
        <dbReference type="PROSITE-ProRule" id="PRU00367"/>
    </source>
</evidence>
<keyword evidence="6" id="KW-0539">Nucleus</keyword>
<dbReference type="PROSITE" id="PS50105">
    <property type="entry name" value="SAM_DOMAIN"/>
    <property type="match status" value="1"/>
</dbReference>
<feature type="region of interest" description="Disordered" evidence="8">
    <location>
        <begin position="473"/>
        <end position="502"/>
    </location>
</feature>
<dbReference type="InterPro" id="IPR038603">
    <property type="entry name" value="Znf_FCS_sf"/>
</dbReference>
<evidence type="ECO:0000256" key="6">
    <source>
        <dbReference type="ARBA" id="ARBA00023242"/>
    </source>
</evidence>
<dbReference type="InterPro" id="IPR001660">
    <property type="entry name" value="SAM"/>
</dbReference>
<dbReference type="GO" id="GO:0035102">
    <property type="term" value="C:PRC1 complex"/>
    <property type="evidence" value="ECO:0007669"/>
    <property type="project" value="TreeGrafter"/>
</dbReference>
<dbReference type="SMART" id="SM00454">
    <property type="entry name" value="SAM"/>
    <property type="match status" value="1"/>
</dbReference>
<keyword evidence="2" id="KW-0479">Metal-binding</keyword>
<feature type="region of interest" description="Disordered" evidence="8">
    <location>
        <begin position="172"/>
        <end position="202"/>
    </location>
</feature>
<dbReference type="Pfam" id="PF00536">
    <property type="entry name" value="SAM_1"/>
    <property type="match status" value="1"/>
</dbReference>
<evidence type="ECO:0000256" key="4">
    <source>
        <dbReference type="ARBA" id="ARBA00022833"/>
    </source>
</evidence>
<dbReference type="Pfam" id="PF21319">
    <property type="entry name" value="zf-FCS_1"/>
    <property type="match status" value="1"/>
</dbReference>
<comment type="subcellular location">
    <subcellularLocation>
        <location evidence="1">Nucleus</location>
    </subcellularLocation>
</comment>
<dbReference type="CDD" id="cd09577">
    <property type="entry name" value="SAM_Ph1_2_3"/>
    <property type="match status" value="1"/>
</dbReference>